<dbReference type="InterPro" id="IPR003753">
    <property type="entry name" value="Exonuc_VII_L"/>
</dbReference>
<keyword evidence="4 5" id="KW-0269">Exonuclease</keyword>
<keyword evidence="1 5" id="KW-0963">Cytoplasm</keyword>
<keyword evidence="2 5" id="KW-0540">Nuclease</keyword>
<dbReference type="InterPro" id="IPR020579">
    <property type="entry name" value="Exonuc_VII_lsu_C"/>
</dbReference>
<comment type="similarity">
    <text evidence="5 6">Belongs to the XseA family.</text>
</comment>
<name>A0ABT6DD95_9BACT</name>
<dbReference type="CDD" id="cd04489">
    <property type="entry name" value="ExoVII_LU_OBF"/>
    <property type="match status" value="1"/>
</dbReference>
<comment type="subcellular location">
    <subcellularLocation>
        <location evidence="5 6">Cytoplasm</location>
    </subcellularLocation>
</comment>
<evidence type="ECO:0000259" key="8">
    <source>
        <dbReference type="Pfam" id="PF13742"/>
    </source>
</evidence>
<dbReference type="Pfam" id="PF02601">
    <property type="entry name" value="Exonuc_VII_L"/>
    <property type="match status" value="1"/>
</dbReference>
<dbReference type="NCBIfam" id="TIGR00237">
    <property type="entry name" value="xseA"/>
    <property type="match status" value="1"/>
</dbReference>
<evidence type="ECO:0000256" key="3">
    <source>
        <dbReference type="ARBA" id="ARBA00022801"/>
    </source>
</evidence>
<evidence type="ECO:0000259" key="7">
    <source>
        <dbReference type="Pfam" id="PF02601"/>
    </source>
</evidence>
<gene>
    <name evidence="5 9" type="primary">xseA</name>
    <name evidence="9" type="ORF">NWE73_00220</name>
</gene>
<comment type="function">
    <text evidence="5">Bidirectionally degrades single-stranded DNA into large acid-insoluble oligonucleotides, which are then degraded further into small acid-soluble oligonucleotides.</text>
</comment>
<evidence type="ECO:0000256" key="1">
    <source>
        <dbReference type="ARBA" id="ARBA00022490"/>
    </source>
</evidence>
<sequence length="475" mass="52849">MSDSSNTPNQPLRKSDFSAQISLGENVLAEKSNEPSVLSVEQLNIYIKQLLEGQVGQVWVRGELSNFKAHTSGHFYFSLKDSKSQIMAVMFRGNNARLKFKPTDGMEVILRGRITVYEPRGNYQLMCDMMEPVGAGALQKAFEQLKVKLKSEGLFEATRKRPIPTFPRHIAIVTSPTGAAIRDIINVLSRRAKSIQVTVVPTVVQGEGAALKISEALLKATTLPGVDVIIVGRGGGSIEDMWCFNDEKLARQIAASPIPVISAVGHEIDFTIADFVADLRAPTPSAAAELVAKSSSELSNKVKAAERMLHMSFEKKMKYLREKMLGLSKRLVDPQRRLQDLELRNDDLLTRLELAMNRVVAVRKHRVELLQQKLGSPQNLIDRKKKELEYFFARSEKALLYSIEKKKARLSRVMAMLDSMSPLKVVERGYSIVTKNNEVIKSASQVKKGDMLDIRLAQGSLTAVVDTVAETVKKD</sequence>
<evidence type="ECO:0000256" key="5">
    <source>
        <dbReference type="HAMAP-Rule" id="MF_00378"/>
    </source>
</evidence>
<accession>A0ABT6DD95</accession>
<evidence type="ECO:0000256" key="4">
    <source>
        <dbReference type="ARBA" id="ARBA00022839"/>
    </source>
</evidence>
<dbReference type="Proteomes" id="UP001152321">
    <property type="component" value="Unassembled WGS sequence"/>
</dbReference>
<organism evidence="9 10">
    <name type="scientific">Bdellovibrio svalbardensis</name>
    <dbReference type="NCBI Taxonomy" id="2972972"/>
    <lineage>
        <taxon>Bacteria</taxon>
        <taxon>Pseudomonadati</taxon>
        <taxon>Bdellovibrionota</taxon>
        <taxon>Bdellovibrionia</taxon>
        <taxon>Bdellovibrionales</taxon>
        <taxon>Pseudobdellovibrionaceae</taxon>
        <taxon>Bdellovibrio</taxon>
    </lineage>
</organism>
<dbReference type="InterPro" id="IPR025824">
    <property type="entry name" value="OB-fold_nuc-bd_dom"/>
</dbReference>
<evidence type="ECO:0000256" key="6">
    <source>
        <dbReference type="RuleBase" id="RU004355"/>
    </source>
</evidence>
<dbReference type="HAMAP" id="MF_00378">
    <property type="entry name" value="Exonuc_7_L"/>
    <property type="match status" value="1"/>
</dbReference>
<protein>
    <recommendedName>
        <fullName evidence="5">Exodeoxyribonuclease 7 large subunit</fullName>
        <ecNumber evidence="5">3.1.11.6</ecNumber>
    </recommendedName>
    <alternativeName>
        <fullName evidence="5">Exodeoxyribonuclease VII large subunit</fullName>
        <shortName evidence="5">Exonuclease VII large subunit</shortName>
    </alternativeName>
</protein>
<comment type="caution">
    <text evidence="9">The sequence shown here is derived from an EMBL/GenBank/DDBJ whole genome shotgun (WGS) entry which is preliminary data.</text>
</comment>
<dbReference type="RefSeq" id="WP_277576253.1">
    <property type="nucleotide sequence ID" value="NZ_JANRMI010000001.1"/>
</dbReference>
<dbReference type="GO" id="GO:0008855">
    <property type="term" value="F:exodeoxyribonuclease VII activity"/>
    <property type="evidence" value="ECO:0007669"/>
    <property type="project" value="UniProtKB-EC"/>
</dbReference>
<evidence type="ECO:0000313" key="9">
    <source>
        <dbReference type="EMBL" id="MDG0814768.1"/>
    </source>
</evidence>
<dbReference type="EC" id="3.1.11.6" evidence="5"/>
<keyword evidence="10" id="KW-1185">Reference proteome</keyword>
<dbReference type="PANTHER" id="PTHR30008">
    <property type="entry name" value="EXODEOXYRIBONUCLEASE 7 LARGE SUBUNIT"/>
    <property type="match status" value="1"/>
</dbReference>
<dbReference type="EMBL" id="JANRMI010000001">
    <property type="protein sequence ID" value="MDG0814768.1"/>
    <property type="molecule type" value="Genomic_DNA"/>
</dbReference>
<dbReference type="PANTHER" id="PTHR30008:SF0">
    <property type="entry name" value="EXODEOXYRIBONUCLEASE 7 LARGE SUBUNIT"/>
    <property type="match status" value="1"/>
</dbReference>
<comment type="catalytic activity">
    <reaction evidence="5 6">
        <text>Exonucleolytic cleavage in either 5'- to 3'- or 3'- to 5'-direction to yield nucleoside 5'-phosphates.</text>
        <dbReference type="EC" id="3.1.11.6"/>
    </reaction>
</comment>
<feature type="domain" description="Exonuclease VII large subunit C-terminal" evidence="7">
    <location>
        <begin position="154"/>
        <end position="463"/>
    </location>
</feature>
<comment type="subunit">
    <text evidence="5">Heterooligomer composed of large and small subunits.</text>
</comment>
<feature type="domain" description="OB-fold nucleic acid binding" evidence="8">
    <location>
        <begin position="38"/>
        <end position="131"/>
    </location>
</feature>
<evidence type="ECO:0000256" key="2">
    <source>
        <dbReference type="ARBA" id="ARBA00022722"/>
    </source>
</evidence>
<evidence type="ECO:0000313" key="10">
    <source>
        <dbReference type="Proteomes" id="UP001152321"/>
    </source>
</evidence>
<proteinExistence type="inferred from homology"/>
<reference evidence="9" key="1">
    <citation type="submission" date="2022-08" db="EMBL/GenBank/DDBJ databases">
        <title>Novel Bdellovibrio Species Isolated from Svalbard: Designation Bdellovibrio svalbardensis.</title>
        <authorList>
            <person name="Mitchell R.J."/>
            <person name="Choi S.Y."/>
        </authorList>
    </citation>
    <scope>NUCLEOTIDE SEQUENCE</scope>
    <source>
        <strain evidence="9">PAP01</strain>
    </source>
</reference>
<dbReference type="Pfam" id="PF13742">
    <property type="entry name" value="tRNA_anti_2"/>
    <property type="match status" value="1"/>
</dbReference>
<keyword evidence="3 5" id="KW-0378">Hydrolase</keyword>